<keyword evidence="2" id="KW-1185">Reference proteome</keyword>
<sequence length="200" mass="22228">MILHGIAAIMVLITSAIANALPGEAIEVPPPNPVPEILSGLFDFVVTRFEAQAVVLSDRSYVNFHLTPYPGAAEAHCFALSTSLNHSLASSAQTWCHHGHDDVDDSLEDWTHDHVWFSWTMGFDVDTTDPTADGIFGLDRQTGAYLKVVRQVDAHTRDESVVHFADKYFEVVGEGMFAHQMYTGRENFTMTSFRFEGVDH</sequence>
<accession>A0ACB7PPS3</accession>
<proteinExistence type="predicted"/>
<comment type="caution">
    <text evidence="1">The sequence shown here is derived from an EMBL/GenBank/DDBJ whole genome shotgun (WGS) entry which is preliminary data.</text>
</comment>
<organism evidence="1 2">
    <name type="scientific">Chaetomium tenue</name>
    <dbReference type="NCBI Taxonomy" id="1854479"/>
    <lineage>
        <taxon>Eukaryota</taxon>
        <taxon>Fungi</taxon>
        <taxon>Dikarya</taxon>
        <taxon>Ascomycota</taxon>
        <taxon>Pezizomycotina</taxon>
        <taxon>Sordariomycetes</taxon>
        <taxon>Sordariomycetidae</taxon>
        <taxon>Sordariales</taxon>
        <taxon>Chaetomiaceae</taxon>
        <taxon>Chaetomium</taxon>
    </lineage>
</organism>
<evidence type="ECO:0000313" key="2">
    <source>
        <dbReference type="Proteomes" id="UP000724584"/>
    </source>
</evidence>
<name>A0ACB7PPS3_9PEZI</name>
<dbReference type="Proteomes" id="UP000724584">
    <property type="component" value="Unassembled WGS sequence"/>
</dbReference>
<dbReference type="EMBL" id="JAGIZQ010000001">
    <property type="protein sequence ID" value="KAH6650320.1"/>
    <property type="molecule type" value="Genomic_DNA"/>
</dbReference>
<gene>
    <name evidence="1" type="ORF">F5144DRAFT_597796</name>
</gene>
<evidence type="ECO:0000313" key="1">
    <source>
        <dbReference type="EMBL" id="KAH6650320.1"/>
    </source>
</evidence>
<reference evidence="1 2" key="1">
    <citation type="journal article" date="2021" name="Nat. Commun.">
        <title>Genetic determinants of endophytism in the Arabidopsis root mycobiome.</title>
        <authorList>
            <person name="Mesny F."/>
            <person name="Miyauchi S."/>
            <person name="Thiergart T."/>
            <person name="Pickel B."/>
            <person name="Atanasova L."/>
            <person name="Karlsson M."/>
            <person name="Huettel B."/>
            <person name="Barry K.W."/>
            <person name="Haridas S."/>
            <person name="Chen C."/>
            <person name="Bauer D."/>
            <person name="Andreopoulos W."/>
            <person name="Pangilinan J."/>
            <person name="LaButti K."/>
            <person name="Riley R."/>
            <person name="Lipzen A."/>
            <person name="Clum A."/>
            <person name="Drula E."/>
            <person name="Henrissat B."/>
            <person name="Kohler A."/>
            <person name="Grigoriev I.V."/>
            <person name="Martin F.M."/>
            <person name="Hacquard S."/>
        </authorList>
    </citation>
    <scope>NUCLEOTIDE SEQUENCE [LARGE SCALE GENOMIC DNA]</scope>
    <source>
        <strain evidence="1 2">MPI-SDFR-AT-0079</strain>
    </source>
</reference>
<protein>
    <submittedName>
        <fullName evidence="1">Uncharacterized protein</fullName>
    </submittedName>
</protein>